<feature type="domain" description="AB hydrolase-1" evidence="1">
    <location>
        <begin position="4"/>
        <end position="227"/>
    </location>
</feature>
<keyword evidence="2" id="KW-0378">Hydrolase</keyword>
<comment type="caution">
    <text evidence="2">The sequence shown here is derived from an EMBL/GenBank/DDBJ whole genome shotgun (WGS) entry which is preliminary data.</text>
</comment>
<name>A0ABP8VP67_9MICO</name>
<dbReference type="Pfam" id="PF12697">
    <property type="entry name" value="Abhydrolase_6"/>
    <property type="match status" value="1"/>
</dbReference>
<keyword evidence="3" id="KW-1185">Reference proteome</keyword>
<dbReference type="InterPro" id="IPR000073">
    <property type="entry name" value="AB_hydrolase_1"/>
</dbReference>
<reference evidence="3" key="1">
    <citation type="journal article" date="2019" name="Int. J. Syst. Evol. Microbiol.">
        <title>The Global Catalogue of Microorganisms (GCM) 10K type strain sequencing project: providing services to taxonomists for standard genome sequencing and annotation.</title>
        <authorList>
            <consortium name="The Broad Institute Genomics Platform"/>
            <consortium name="The Broad Institute Genome Sequencing Center for Infectious Disease"/>
            <person name="Wu L."/>
            <person name="Ma J."/>
        </authorList>
    </citation>
    <scope>NUCLEOTIDE SEQUENCE [LARGE SCALE GENOMIC DNA]</scope>
    <source>
        <strain evidence="3">JCM 18956</strain>
    </source>
</reference>
<gene>
    <name evidence="2" type="ORF">GCM10025780_08770</name>
</gene>
<dbReference type="EMBL" id="BAABLM010000001">
    <property type="protein sequence ID" value="GAA4668355.1"/>
    <property type="molecule type" value="Genomic_DNA"/>
</dbReference>
<dbReference type="InterPro" id="IPR052897">
    <property type="entry name" value="Sec-Metab_Biosynth_Hydrolase"/>
</dbReference>
<evidence type="ECO:0000313" key="2">
    <source>
        <dbReference type="EMBL" id="GAA4668355.1"/>
    </source>
</evidence>
<protein>
    <submittedName>
        <fullName evidence="2">Alpha/beta hydrolase</fullName>
    </submittedName>
</protein>
<sequence>MTEIVFVHGALVRDGAWWWKPVADQVREATGVSSRAVLLPSCGEGPAAGADAGLAEDAAALHAVLDETEAAIVVGHSYGGTVIAEGAEHPAVSHLLYITSYLPEVGQSQASIMSAEPDPVSIAMDGGMLSVDGYTPDTFGERFWADLGDGDARAEAWARVTPQAAAAFSTPTTRASWQGRESTYLVCGADRSTSVALQRTHAARATHSAELPTGHHPFLTRPDLVAQQVGRVLRSL</sequence>
<evidence type="ECO:0000313" key="3">
    <source>
        <dbReference type="Proteomes" id="UP001501295"/>
    </source>
</evidence>
<dbReference type="Proteomes" id="UP001501295">
    <property type="component" value="Unassembled WGS sequence"/>
</dbReference>
<dbReference type="GO" id="GO:0016787">
    <property type="term" value="F:hydrolase activity"/>
    <property type="evidence" value="ECO:0007669"/>
    <property type="project" value="UniProtKB-KW"/>
</dbReference>
<dbReference type="PANTHER" id="PTHR37017:SF11">
    <property type="entry name" value="ESTERASE_LIPASE_THIOESTERASE DOMAIN-CONTAINING PROTEIN"/>
    <property type="match status" value="1"/>
</dbReference>
<organism evidence="2 3">
    <name type="scientific">Frondihabitans cladoniiphilus</name>
    <dbReference type="NCBI Taxonomy" id="715785"/>
    <lineage>
        <taxon>Bacteria</taxon>
        <taxon>Bacillati</taxon>
        <taxon>Actinomycetota</taxon>
        <taxon>Actinomycetes</taxon>
        <taxon>Micrococcales</taxon>
        <taxon>Microbacteriaceae</taxon>
        <taxon>Frondihabitans</taxon>
    </lineage>
</organism>
<dbReference type="PANTHER" id="PTHR37017">
    <property type="entry name" value="AB HYDROLASE-1 DOMAIN-CONTAINING PROTEIN-RELATED"/>
    <property type="match status" value="1"/>
</dbReference>
<dbReference type="Gene3D" id="3.40.50.1820">
    <property type="entry name" value="alpha/beta hydrolase"/>
    <property type="match status" value="1"/>
</dbReference>
<proteinExistence type="predicted"/>
<dbReference type="RefSeq" id="WP_345373609.1">
    <property type="nucleotide sequence ID" value="NZ_BAABLM010000001.1"/>
</dbReference>
<accession>A0ABP8VP67</accession>
<dbReference type="InterPro" id="IPR029058">
    <property type="entry name" value="AB_hydrolase_fold"/>
</dbReference>
<dbReference type="SUPFAM" id="SSF53474">
    <property type="entry name" value="alpha/beta-Hydrolases"/>
    <property type="match status" value="1"/>
</dbReference>
<evidence type="ECO:0000259" key="1">
    <source>
        <dbReference type="Pfam" id="PF12697"/>
    </source>
</evidence>